<name>A0A4Q5LKL8_9SPHI</name>
<comment type="caution">
    <text evidence="2">The sequence shown here is derived from an EMBL/GenBank/DDBJ whole genome shotgun (WGS) entry which is preliminary data.</text>
</comment>
<proteinExistence type="predicted"/>
<evidence type="ECO:0000256" key="1">
    <source>
        <dbReference type="SAM" id="Phobius"/>
    </source>
</evidence>
<evidence type="ECO:0000313" key="2">
    <source>
        <dbReference type="EMBL" id="RYU89370.1"/>
    </source>
</evidence>
<feature type="transmembrane region" description="Helical" evidence="1">
    <location>
        <begin position="24"/>
        <end position="41"/>
    </location>
</feature>
<keyword evidence="3" id="KW-1185">Reference proteome</keyword>
<feature type="transmembrane region" description="Helical" evidence="1">
    <location>
        <begin position="53"/>
        <end position="72"/>
    </location>
</feature>
<protein>
    <submittedName>
        <fullName evidence="2">Uncharacterized protein</fullName>
    </submittedName>
</protein>
<reference evidence="2 3" key="1">
    <citation type="submission" date="2019-02" db="EMBL/GenBank/DDBJ databases">
        <title>Bacterial novel species Mucilaginibacter sp. 17JY9-4 isolated from soil.</title>
        <authorList>
            <person name="Jung H.-Y."/>
        </authorList>
    </citation>
    <scope>NUCLEOTIDE SEQUENCE [LARGE SCALE GENOMIC DNA]</scope>
    <source>
        <strain evidence="2 3">17JY9-4</strain>
    </source>
</reference>
<accession>A0A4Q5LKL8</accession>
<keyword evidence="1" id="KW-1133">Transmembrane helix</keyword>
<dbReference type="AlphaFoldDB" id="A0A4Q5LKL8"/>
<keyword evidence="1" id="KW-0812">Transmembrane</keyword>
<keyword evidence="1" id="KW-0472">Membrane</keyword>
<evidence type="ECO:0000313" key="3">
    <source>
        <dbReference type="Proteomes" id="UP000293331"/>
    </source>
</evidence>
<dbReference type="Proteomes" id="UP000293331">
    <property type="component" value="Unassembled WGS sequence"/>
</dbReference>
<feature type="transmembrane region" description="Helical" evidence="1">
    <location>
        <begin position="122"/>
        <end position="144"/>
    </location>
</feature>
<sequence length="155" mass="18252">MLLIFQALFISLHFKYLIGNYVNSKPLIISGLALTALLYFYESLDHGLYKYHNLTNTTLSIQFIIYSLYYFYNLLKDDSYVNLRYSAGFWWVTGILFFCFGSVISSLFYYKLSVILITTKGSLTAYIYYALNIILYSCWSYSFICKKWQTSILKK</sequence>
<dbReference type="EMBL" id="SEWG01000005">
    <property type="protein sequence ID" value="RYU89370.1"/>
    <property type="molecule type" value="Genomic_DNA"/>
</dbReference>
<feature type="transmembrane region" description="Helical" evidence="1">
    <location>
        <begin position="88"/>
        <end position="110"/>
    </location>
</feature>
<gene>
    <name evidence="2" type="ORF">EWM62_13655</name>
</gene>
<organism evidence="2 3">
    <name type="scientific">Mucilaginibacter terrigena</name>
    <dbReference type="NCBI Taxonomy" id="2492395"/>
    <lineage>
        <taxon>Bacteria</taxon>
        <taxon>Pseudomonadati</taxon>
        <taxon>Bacteroidota</taxon>
        <taxon>Sphingobacteriia</taxon>
        <taxon>Sphingobacteriales</taxon>
        <taxon>Sphingobacteriaceae</taxon>
        <taxon>Mucilaginibacter</taxon>
    </lineage>
</organism>
<dbReference type="RefSeq" id="WP_162499843.1">
    <property type="nucleotide sequence ID" value="NZ_SEWG01000005.1"/>
</dbReference>